<keyword evidence="4" id="KW-1185">Reference proteome</keyword>
<dbReference type="SUPFAM" id="SSF57196">
    <property type="entry name" value="EGF/Laminin"/>
    <property type="match status" value="1"/>
</dbReference>
<proteinExistence type="predicted"/>
<evidence type="ECO:0000259" key="3">
    <source>
        <dbReference type="PROSITE" id="PS01186"/>
    </source>
</evidence>
<organism evidence="4 5">
    <name type="scientific">Macrostomum lignano</name>
    <dbReference type="NCBI Taxonomy" id="282301"/>
    <lineage>
        <taxon>Eukaryota</taxon>
        <taxon>Metazoa</taxon>
        <taxon>Spiralia</taxon>
        <taxon>Lophotrochozoa</taxon>
        <taxon>Platyhelminthes</taxon>
        <taxon>Rhabditophora</taxon>
        <taxon>Macrostomorpha</taxon>
        <taxon>Macrostomida</taxon>
        <taxon>Macrostomidae</taxon>
        <taxon>Macrostomum</taxon>
    </lineage>
</organism>
<sequence>MECECKKGYGGMLWRHWQVDMSTDLPVVPQNNPNPLRERRSPASTKTPGYTGFHCEKELNDWQTDWLLRQRRHLPIELEWQKSRSDLPHSNALTTATPIDSSDTTRCHCRPGFTGRRCQFNITGARETLPGSRPVPGPAGQSWGRLRLRLRCWLVRGEMISESQE</sequence>
<name>A0A1I8JQZ2_9PLAT</name>
<dbReference type="Proteomes" id="UP000095280">
    <property type="component" value="Unplaced"/>
</dbReference>
<dbReference type="PROSITE" id="PS00022">
    <property type="entry name" value="EGF_1"/>
    <property type="match status" value="1"/>
</dbReference>
<dbReference type="AlphaFoldDB" id="A0A1I8JQZ2"/>
<dbReference type="WBParaSite" id="snap_masked-unitig_36854-processed-gene-0.0-mRNA-1">
    <property type="protein sequence ID" value="snap_masked-unitig_36854-processed-gene-0.0-mRNA-1"/>
    <property type="gene ID" value="snap_masked-unitig_36854-processed-gene-0.0"/>
</dbReference>
<evidence type="ECO:0000313" key="5">
    <source>
        <dbReference type="WBParaSite" id="snap_masked-unitig_36854-processed-gene-0.0-mRNA-1"/>
    </source>
</evidence>
<feature type="domain" description="EGF-like" evidence="2 3">
    <location>
        <begin position="107"/>
        <end position="118"/>
    </location>
</feature>
<dbReference type="PROSITE" id="PS01186">
    <property type="entry name" value="EGF_2"/>
    <property type="match status" value="1"/>
</dbReference>
<reference evidence="5" key="1">
    <citation type="submission" date="2016-11" db="UniProtKB">
        <authorList>
            <consortium name="WormBaseParasite"/>
        </authorList>
    </citation>
    <scope>IDENTIFICATION</scope>
</reference>
<evidence type="ECO:0000313" key="4">
    <source>
        <dbReference type="Proteomes" id="UP000095280"/>
    </source>
</evidence>
<feature type="region of interest" description="Disordered" evidence="1">
    <location>
        <begin position="28"/>
        <end position="50"/>
    </location>
</feature>
<accession>A0A1I8JQZ2</accession>
<evidence type="ECO:0000256" key="1">
    <source>
        <dbReference type="SAM" id="MobiDB-lite"/>
    </source>
</evidence>
<evidence type="ECO:0000259" key="2">
    <source>
        <dbReference type="PROSITE" id="PS00022"/>
    </source>
</evidence>
<protein>
    <submittedName>
        <fullName evidence="5">EGF-like domain-containing protein</fullName>
    </submittedName>
</protein>
<dbReference type="InterPro" id="IPR000742">
    <property type="entry name" value="EGF"/>
</dbReference>
<dbReference type="Gene3D" id="2.10.25.10">
    <property type="entry name" value="Laminin"/>
    <property type="match status" value="1"/>
</dbReference>